<organism evidence="2 3">
    <name type="scientific">Brachionus plicatilis</name>
    <name type="common">Marine rotifer</name>
    <name type="synonym">Brachionus muelleri</name>
    <dbReference type="NCBI Taxonomy" id="10195"/>
    <lineage>
        <taxon>Eukaryota</taxon>
        <taxon>Metazoa</taxon>
        <taxon>Spiralia</taxon>
        <taxon>Gnathifera</taxon>
        <taxon>Rotifera</taxon>
        <taxon>Eurotatoria</taxon>
        <taxon>Monogononta</taxon>
        <taxon>Pseudotrocha</taxon>
        <taxon>Ploima</taxon>
        <taxon>Brachionidae</taxon>
        <taxon>Brachionus</taxon>
    </lineage>
</organism>
<reference evidence="2 3" key="1">
    <citation type="journal article" date="2018" name="Sci. Rep.">
        <title>Genomic signatures of local adaptation to the degree of environmental predictability in rotifers.</title>
        <authorList>
            <person name="Franch-Gras L."/>
            <person name="Hahn C."/>
            <person name="Garcia-Roger E.M."/>
            <person name="Carmona M.J."/>
            <person name="Serra M."/>
            <person name="Gomez A."/>
        </authorList>
    </citation>
    <scope>NUCLEOTIDE SEQUENCE [LARGE SCALE GENOMIC DNA]</scope>
    <source>
        <strain evidence="2">HYR1</strain>
    </source>
</reference>
<dbReference type="AlphaFoldDB" id="A0A3M7T888"/>
<gene>
    <name evidence="2" type="ORF">BpHYR1_043599</name>
</gene>
<keyword evidence="1" id="KW-1133">Transmembrane helix</keyword>
<name>A0A3M7T888_BRAPC</name>
<evidence type="ECO:0000313" key="2">
    <source>
        <dbReference type="EMBL" id="RNA44149.1"/>
    </source>
</evidence>
<dbReference type="Proteomes" id="UP000276133">
    <property type="component" value="Unassembled WGS sequence"/>
</dbReference>
<feature type="transmembrane region" description="Helical" evidence="1">
    <location>
        <begin position="32"/>
        <end position="49"/>
    </location>
</feature>
<evidence type="ECO:0000313" key="3">
    <source>
        <dbReference type="Proteomes" id="UP000276133"/>
    </source>
</evidence>
<accession>A0A3M7T888</accession>
<feature type="transmembrane region" description="Helical" evidence="1">
    <location>
        <begin position="61"/>
        <end position="85"/>
    </location>
</feature>
<keyword evidence="1" id="KW-0812">Transmembrane</keyword>
<dbReference type="EMBL" id="REGN01000146">
    <property type="protein sequence ID" value="RNA44149.1"/>
    <property type="molecule type" value="Genomic_DNA"/>
</dbReference>
<sequence>MSNLLCLTAFFGFTKGVDDRRLLHYRRHRHTAIALTGANLFALFVRFVANQSEIRDVHLNADVVLVVMVTVVAMVTTVAMVTVLVDGVRRTLVSV</sequence>
<protein>
    <submittedName>
        <fullName evidence="2">Uncharacterized protein</fullName>
    </submittedName>
</protein>
<comment type="caution">
    <text evidence="2">The sequence shown here is derived from an EMBL/GenBank/DDBJ whole genome shotgun (WGS) entry which is preliminary data.</text>
</comment>
<keyword evidence="3" id="KW-1185">Reference proteome</keyword>
<proteinExistence type="predicted"/>
<evidence type="ECO:0000256" key="1">
    <source>
        <dbReference type="SAM" id="Phobius"/>
    </source>
</evidence>
<keyword evidence="1" id="KW-0472">Membrane</keyword>